<dbReference type="AlphaFoldDB" id="A0A0F9KPT7"/>
<evidence type="ECO:0000256" key="1">
    <source>
        <dbReference type="SAM" id="MobiDB-lite"/>
    </source>
</evidence>
<proteinExistence type="predicted"/>
<sequence length="149" mass="16596">MTVSNYIDWRGMKIPKITHGARIDILASDVPYYGQFVYEDGIRIAFPPGLIAFAQIVLDDHYEAYPVNPEGGVLFEGFEPVVIVAHTPPPGLANFSAGAPFTNPMPNCPCLLEDTKLPPQCDYEIREQDSKDIPDPPPITQDWDDPDYC</sequence>
<evidence type="ECO:0000313" key="2">
    <source>
        <dbReference type="EMBL" id="KKM76766.1"/>
    </source>
</evidence>
<dbReference type="EMBL" id="LAZR01008752">
    <property type="protein sequence ID" value="KKM76766.1"/>
    <property type="molecule type" value="Genomic_DNA"/>
</dbReference>
<comment type="caution">
    <text evidence="2">The sequence shown here is derived from an EMBL/GenBank/DDBJ whole genome shotgun (WGS) entry which is preliminary data.</text>
</comment>
<reference evidence="2" key="1">
    <citation type="journal article" date="2015" name="Nature">
        <title>Complex archaea that bridge the gap between prokaryotes and eukaryotes.</title>
        <authorList>
            <person name="Spang A."/>
            <person name="Saw J.H."/>
            <person name="Jorgensen S.L."/>
            <person name="Zaremba-Niedzwiedzka K."/>
            <person name="Martijn J."/>
            <person name="Lind A.E."/>
            <person name="van Eijk R."/>
            <person name="Schleper C."/>
            <person name="Guy L."/>
            <person name="Ettema T.J."/>
        </authorList>
    </citation>
    <scope>NUCLEOTIDE SEQUENCE</scope>
</reference>
<accession>A0A0F9KPT7</accession>
<name>A0A0F9KPT7_9ZZZZ</name>
<organism evidence="2">
    <name type="scientific">marine sediment metagenome</name>
    <dbReference type="NCBI Taxonomy" id="412755"/>
    <lineage>
        <taxon>unclassified sequences</taxon>
        <taxon>metagenomes</taxon>
        <taxon>ecological metagenomes</taxon>
    </lineage>
</organism>
<feature type="region of interest" description="Disordered" evidence="1">
    <location>
        <begin position="126"/>
        <end position="149"/>
    </location>
</feature>
<gene>
    <name evidence="2" type="ORF">LCGC14_1376810</name>
</gene>
<protein>
    <submittedName>
        <fullName evidence="2">Uncharacterized protein</fullName>
    </submittedName>
</protein>